<evidence type="ECO:0000256" key="4">
    <source>
        <dbReference type="ARBA" id="ARBA00022833"/>
    </source>
</evidence>
<dbReference type="GO" id="GO:0008106">
    <property type="term" value="F:alcohol dehydrogenase (NADP+) activity"/>
    <property type="evidence" value="ECO:0007669"/>
    <property type="project" value="UniProtKB-EC"/>
</dbReference>
<dbReference type="EMBL" id="PQAP01000115">
    <property type="protein sequence ID" value="PWB71427.1"/>
    <property type="molecule type" value="Genomic_DNA"/>
</dbReference>
<accession>A0A855WZM3</accession>
<keyword evidence="3 8" id="KW-0479">Metal-binding</keyword>
<dbReference type="Pfam" id="PF00107">
    <property type="entry name" value="ADH_zinc_N"/>
    <property type="match status" value="1"/>
</dbReference>
<evidence type="ECO:0000256" key="1">
    <source>
        <dbReference type="ARBA" id="ARBA00001947"/>
    </source>
</evidence>
<dbReference type="Proteomes" id="UP000250918">
    <property type="component" value="Unassembled WGS sequence"/>
</dbReference>
<dbReference type="InterPro" id="IPR047109">
    <property type="entry name" value="CAD-like"/>
</dbReference>
<dbReference type="PANTHER" id="PTHR42683">
    <property type="entry name" value="ALDEHYDE REDUCTASE"/>
    <property type="match status" value="1"/>
</dbReference>
<dbReference type="InterPro" id="IPR011032">
    <property type="entry name" value="GroES-like_sf"/>
</dbReference>
<dbReference type="GO" id="GO:0008270">
    <property type="term" value="F:zinc ion binding"/>
    <property type="evidence" value="ECO:0007669"/>
    <property type="project" value="InterPro"/>
</dbReference>
<evidence type="ECO:0000256" key="2">
    <source>
        <dbReference type="ARBA" id="ARBA00008072"/>
    </source>
</evidence>
<dbReference type="Pfam" id="PF08240">
    <property type="entry name" value="ADH_N"/>
    <property type="match status" value="1"/>
</dbReference>
<keyword evidence="4 8" id="KW-0862">Zinc</keyword>
<evidence type="ECO:0000256" key="6">
    <source>
        <dbReference type="ARBA" id="ARBA00023002"/>
    </source>
</evidence>
<comment type="similarity">
    <text evidence="2 8">Belongs to the zinc-containing alcohol dehydrogenase family.</text>
</comment>
<dbReference type="SUPFAM" id="SSF51735">
    <property type="entry name" value="NAD(P)-binding Rossmann-fold domains"/>
    <property type="match status" value="1"/>
</dbReference>
<dbReference type="InterPro" id="IPR029752">
    <property type="entry name" value="D-isomer_DH_CS1"/>
</dbReference>
<reference evidence="10 11" key="1">
    <citation type="journal article" date="2018" name="ISME J.">
        <title>A methanotrophic archaeon couples anaerobic oxidation of methane to Fe(III) reduction.</title>
        <authorList>
            <person name="Cai C."/>
            <person name="Leu A.O."/>
            <person name="Xie G.J."/>
            <person name="Guo J."/>
            <person name="Feng Y."/>
            <person name="Zhao J.X."/>
            <person name="Tyson G.W."/>
            <person name="Yuan Z."/>
            <person name="Hu S."/>
        </authorList>
    </citation>
    <scope>NUCLEOTIDE SEQUENCE [LARGE SCALE GENOMIC DNA]</scope>
    <source>
        <strain evidence="10">FeB_12</strain>
    </source>
</reference>
<proteinExistence type="inferred from homology"/>
<dbReference type="SUPFAM" id="SSF50129">
    <property type="entry name" value="GroES-like"/>
    <property type="match status" value="1"/>
</dbReference>
<dbReference type="InterPro" id="IPR013149">
    <property type="entry name" value="ADH-like_C"/>
</dbReference>
<evidence type="ECO:0000313" key="10">
    <source>
        <dbReference type="EMBL" id="PWB71427.1"/>
    </source>
</evidence>
<comment type="caution">
    <text evidence="10">The sequence shown here is derived from an EMBL/GenBank/DDBJ whole genome shotgun (WGS) entry which is preliminary data.</text>
</comment>
<dbReference type="InterPro" id="IPR002328">
    <property type="entry name" value="ADH_Zn_CS"/>
</dbReference>
<dbReference type="PROSITE" id="PS00065">
    <property type="entry name" value="D_2_HYDROXYACID_DH_1"/>
    <property type="match status" value="1"/>
</dbReference>
<comment type="cofactor">
    <cofactor evidence="1 8">
        <name>Zn(2+)</name>
        <dbReference type="ChEBI" id="CHEBI:29105"/>
    </cofactor>
</comment>
<dbReference type="EC" id="1.1.1.2" evidence="7"/>
<dbReference type="FunFam" id="3.90.180.10:FF:000018">
    <property type="entry name" value="NAD(P)-dependent alcohol dehydrogenase"/>
    <property type="match status" value="1"/>
</dbReference>
<evidence type="ECO:0000256" key="3">
    <source>
        <dbReference type="ARBA" id="ARBA00022723"/>
    </source>
</evidence>
<name>A0A855WZM3_9BACT</name>
<evidence type="ECO:0000313" key="11">
    <source>
        <dbReference type="Proteomes" id="UP000250918"/>
    </source>
</evidence>
<dbReference type="InterPro" id="IPR020843">
    <property type="entry name" value="ER"/>
</dbReference>
<dbReference type="InterPro" id="IPR013154">
    <property type="entry name" value="ADH-like_N"/>
</dbReference>
<sequence length="334" mass="36061">MSIKAYAAMAAKETLQRFEYDPGPLGPHEIEVAVEYCGICHSDVHVIDNDWMNGVYPLVPGHEVVGKVTRIGEHVSYVKVGQRVGIGWQCNSCGTCEWCGIGEEPLCSQNQATCVGHHGGFAQSVRANERFAFPLPEGMKSENAAPLLCGGITVYSPLRLYSVQPHHRVGVVGIGGLGHMAVQFANAMGCEVTAFSTSAGKADEARRLGAHEFVVNTDPDALKAQTGKLDFILVTAFAPLDWSAYVAMLRPHGKLCFVGAVLQPVSVSAFDLLLGYKSICGSAIGGRTLITEMLDFAARNDVQAMTEVMPMDRCNEALAKVRNNTARYRMVLKN</sequence>
<evidence type="ECO:0000256" key="8">
    <source>
        <dbReference type="RuleBase" id="RU361277"/>
    </source>
</evidence>
<evidence type="ECO:0000259" key="9">
    <source>
        <dbReference type="SMART" id="SM00829"/>
    </source>
</evidence>
<dbReference type="InterPro" id="IPR036291">
    <property type="entry name" value="NAD(P)-bd_dom_sf"/>
</dbReference>
<dbReference type="SMART" id="SM00829">
    <property type="entry name" value="PKS_ER"/>
    <property type="match status" value="1"/>
</dbReference>
<protein>
    <recommendedName>
        <fullName evidence="7">alcohol dehydrogenase (NADP(+))</fullName>
        <ecNumber evidence="7">1.1.1.2</ecNumber>
    </recommendedName>
</protein>
<gene>
    <name evidence="10" type="ORF">C3F09_07925</name>
</gene>
<evidence type="ECO:0000256" key="5">
    <source>
        <dbReference type="ARBA" id="ARBA00022857"/>
    </source>
</evidence>
<dbReference type="CDD" id="cd05283">
    <property type="entry name" value="CAD1"/>
    <property type="match status" value="1"/>
</dbReference>
<dbReference type="PROSITE" id="PS00059">
    <property type="entry name" value="ADH_ZINC"/>
    <property type="match status" value="1"/>
</dbReference>
<dbReference type="FunFam" id="3.40.50.720:FF:000022">
    <property type="entry name" value="Cinnamyl alcohol dehydrogenase"/>
    <property type="match status" value="1"/>
</dbReference>
<evidence type="ECO:0000256" key="7">
    <source>
        <dbReference type="ARBA" id="ARBA00024074"/>
    </source>
</evidence>
<dbReference type="AlphaFoldDB" id="A0A855WZM3"/>
<dbReference type="Gene3D" id="3.90.180.10">
    <property type="entry name" value="Medium-chain alcohol dehydrogenases, catalytic domain"/>
    <property type="match status" value="1"/>
</dbReference>
<keyword evidence="6" id="KW-0560">Oxidoreductase</keyword>
<feature type="domain" description="Enoyl reductase (ER)" evidence="9">
    <location>
        <begin position="10"/>
        <end position="332"/>
    </location>
</feature>
<organism evidence="10 11">
    <name type="scientific">candidate division GN15 bacterium</name>
    <dbReference type="NCBI Taxonomy" id="2072418"/>
    <lineage>
        <taxon>Bacteria</taxon>
        <taxon>candidate division GN15</taxon>
    </lineage>
</organism>
<dbReference type="Gene3D" id="3.40.50.720">
    <property type="entry name" value="NAD(P)-binding Rossmann-like Domain"/>
    <property type="match status" value="1"/>
</dbReference>
<keyword evidence="5" id="KW-0521">NADP</keyword>